<evidence type="ECO:0000313" key="4">
    <source>
        <dbReference type="Proteomes" id="UP000298030"/>
    </source>
</evidence>
<evidence type="ECO:0000256" key="1">
    <source>
        <dbReference type="SAM" id="MobiDB-lite"/>
    </source>
</evidence>
<evidence type="ECO:0000256" key="2">
    <source>
        <dbReference type="SAM" id="SignalP"/>
    </source>
</evidence>
<evidence type="ECO:0000313" key="3">
    <source>
        <dbReference type="EMBL" id="TEB21674.1"/>
    </source>
</evidence>
<proteinExistence type="predicted"/>
<dbReference type="Proteomes" id="UP000298030">
    <property type="component" value="Unassembled WGS sequence"/>
</dbReference>
<gene>
    <name evidence="3" type="ORF">FA13DRAFT_98257</name>
</gene>
<feature type="chain" id="PRO_5021426143" description="Ubiquitin 3 binding protein But2 C-terminal domain-containing protein" evidence="2">
    <location>
        <begin position="23"/>
        <end position="226"/>
    </location>
</feature>
<sequence length="226" mass="23482">MFSTLSKIVVFGLLALSSGVLAAPSTPTSGEVSRRDYTPTRIAARHGGGGKPVPSQGGSSASKSPKKFGGAVIPLGFVSDSLSNSKGTYKLTAWKWECLQVVVPSTPGPFDLPIKDLNGSKRFLGLAGDNTKSSLSLVRTAQTGPGSQPQAVGNTGVGLPLSESAVWSISGGKLTATWKPQSGNTFSVPAYHWLANPENLYFVTNPAAFASNHFGAYEVTLELVSP</sequence>
<name>A0A4Y7SJA1_COPMI</name>
<keyword evidence="4" id="KW-1185">Reference proteome</keyword>
<keyword evidence="2" id="KW-0732">Signal</keyword>
<accession>A0A4Y7SJA1</accession>
<organism evidence="3 4">
    <name type="scientific">Coprinellus micaceus</name>
    <name type="common">Glistening ink-cap mushroom</name>
    <name type="synonym">Coprinus micaceus</name>
    <dbReference type="NCBI Taxonomy" id="71717"/>
    <lineage>
        <taxon>Eukaryota</taxon>
        <taxon>Fungi</taxon>
        <taxon>Dikarya</taxon>
        <taxon>Basidiomycota</taxon>
        <taxon>Agaricomycotina</taxon>
        <taxon>Agaricomycetes</taxon>
        <taxon>Agaricomycetidae</taxon>
        <taxon>Agaricales</taxon>
        <taxon>Agaricineae</taxon>
        <taxon>Psathyrellaceae</taxon>
        <taxon>Coprinellus</taxon>
    </lineage>
</organism>
<protein>
    <recommendedName>
        <fullName evidence="5">Ubiquitin 3 binding protein But2 C-terminal domain-containing protein</fullName>
    </recommendedName>
</protein>
<dbReference type="OrthoDB" id="2930085at2759"/>
<dbReference type="AlphaFoldDB" id="A0A4Y7SJA1"/>
<feature type="signal peptide" evidence="2">
    <location>
        <begin position="1"/>
        <end position="22"/>
    </location>
</feature>
<dbReference type="EMBL" id="QPFP01000105">
    <property type="protein sequence ID" value="TEB21674.1"/>
    <property type="molecule type" value="Genomic_DNA"/>
</dbReference>
<evidence type="ECO:0008006" key="5">
    <source>
        <dbReference type="Google" id="ProtNLM"/>
    </source>
</evidence>
<reference evidence="3 4" key="1">
    <citation type="journal article" date="2019" name="Nat. Ecol. Evol.">
        <title>Megaphylogeny resolves global patterns of mushroom evolution.</title>
        <authorList>
            <person name="Varga T."/>
            <person name="Krizsan K."/>
            <person name="Foldi C."/>
            <person name="Dima B."/>
            <person name="Sanchez-Garcia M."/>
            <person name="Sanchez-Ramirez S."/>
            <person name="Szollosi G.J."/>
            <person name="Szarkandi J.G."/>
            <person name="Papp V."/>
            <person name="Albert L."/>
            <person name="Andreopoulos W."/>
            <person name="Angelini C."/>
            <person name="Antonin V."/>
            <person name="Barry K.W."/>
            <person name="Bougher N.L."/>
            <person name="Buchanan P."/>
            <person name="Buyck B."/>
            <person name="Bense V."/>
            <person name="Catcheside P."/>
            <person name="Chovatia M."/>
            <person name="Cooper J."/>
            <person name="Damon W."/>
            <person name="Desjardin D."/>
            <person name="Finy P."/>
            <person name="Geml J."/>
            <person name="Haridas S."/>
            <person name="Hughes K."/>
            <person name="Justo A."/>
            <person name="Karasinski D."/>
            <person name="Kautmanova I."/>
            <person name="Kiss B."/>
            <person name="Kocsube S."/>
            <person name="Kotiranta H."/>
            <person name="LaButti K.M."/>
            <person name="Lechner B.E."/>
            <person name="Liimatainen K."/>
            <person name="Lipzen A."/>
            <person name="Lukacs Z."/>
            <person name="Mihaltcheva S."/>
            <person name="Morgado L.N."/>
            <person name="Niskanen T."/>
            <person name="Noordeloos M.E."/>
            <person name="Ohm R.A."/>
            <person name="Ortiz-Santana B."/>
            <person name="Ovrebo C."/>
            <person name="Racz N."/>
            <person name="Riley R."/>
            <person name="Savchenko A."/>
            <person name="Shiryaev A."/>
            <person name="Soop K."/>
            <person name="Spirin V."/>
            <person name="Szebenyi C."/>
            <person name="Tomsovsky M."/>
            <person name="Tulloss R.E."/>
            <person name="Uehling J."/>
            <person name="Grigoriev I.V."/>
            <person name="Vagvolgyi C."/>
            <person name="Papp T."/>
            <person name="Martin F.M."/>
            <person name="Miettinen O."/>
            <person name="Hibbett D.S."/>
            <person name="Nagy L.G."/>
        </authorList>
    </citation>
    <scope>NUCLEOTIDE SEQUENCE [LARGE SCALE GENOMIC DNA]</scope>
    <source>
        <strain evidence="3 4">FP101781</strain>
    </source>
</reference>
<comment type="caution">
    <text evidence="3">The sequence shown here is derived from an EMBL/GenBank/DDBJ whole genome shotgun (WGS) entry which is preliminary data.</text>
</comment>
<feature type="region of interest" description="Disordered" evidence="1">
    <location>
        <begin position="42"/>
        <end position="65"/>
    </location>
</feature>